<feature type="region of interest" description="Disordered" evidence="5">
    <location>
        <begin position="635"/>
        <end position="672"/>
    </location>
</feature>
<feature type="compositionally biased region" description="Basic and acidic residues" evidence="5">
    <location>
        <begin position="643"/>
        <end position="653"/>
    </location>
</feature>
<accession>A0AAF0DFM4</accession>
<reference evidence="7" key="1">
    <citation type="submission" date="2023-03" db="EMBL/GenBank/DDBJ databases">
        <title>Emydomyces testavorans Genome Sequence.</title>
        <authorList>
            <person name="Hoyer L."/>
        </authorList>
    </citation>
    <scope>NUCLEOTIDE SEQUENCE</scope>
    <source>
        <strain evidence="7">16-2883</strain>
    </source>
</reference>
<dbReference type="GO" id="GO:0005634">
    <property type="term" value="C:nucleus"/>
    <property type="evidence" value="ECO:0007669"/>
    <property type="project" value="UniProtKB-SubCell"/>
</dbReference>
<dbReference type="SUPFAM" id="SSF48371">
    <property type="entry name" value="ARM repeat"/>
    <property type="match status" value="1"/>
</dbReference>
<dbReference type="InterPro" id="IPR012583">
    <property type="entry name" value="RIX1_N"/>
</dbReference>
<keyword evidence="4" id="KW-0539">Nucleus</keyword>
<comment type="similarity">
    <text evidence="2">Belongs to the RIX1/PELP1 family.</text>
</comment>
<dbReference type="AlphaFoldDB" id="A0AAF0DFM4"/>
<evidence type="ECO:0000313" key="8">
    <source>
        <dbReference type="Proteomes" id="UP001219355"/>
    </source>
</evidence>
<evidence type="ECO:0000256" key="5">
    <source>
        <dbReference type="SAM" id="MobiDB-lite"/>
    </source>
</evidence>
<dbReference type="Proteomes" id="UP001219355">
    <property type="component" value="Chromosome 1"/>
</dbReference>
<proteinExistence type="inferred from homology"/>
<feature type="region of interest" description="Disordered" evidence="5">
    <location>
        <begin position="686"/>
        <end position="707"/>
    </location>
</feature>
<evidence type="ECO:0000256" key="1">
    <source>
        <dbReference type="ARBA" id="ARBA00004123"/>
    </source>
</evidence>
<feature type="region of interest" description="Disordered" evidence="5">
    <location>
        <begin position="728"/>
        <end position="789"/>
    </location>
</feature>
<evidence type="ECO:0000259" key="6">
    <source>
        <dbReference type="Pfam" id="PF08167"/>
    </source>
</evidence>
<feature type="domain" description="Pre-rRNA-processing protein RIX1 N-terminal" evidence="6">
    <location>
        <begin position="5"/>
        <end position="190"/>
    </location>
</feature>
<feature type="compositionally biased region" description="Polar residues" evidence="5">
    <location>
        <begin position="748"/>
        <end position="763"/>
    </location>
</feature>
<name>A0AAF0DFM4_9EURO</name>
<dbReference type="PANTHER" id="PTHR34105">
    <property type="entry name" value="PROLINE-, GLUTAMIC ACID- AND LEUCINE-RICH PROTEIN 1"/>
    <property type="match status" value="1"/>
</dbReference>
<evidence type="ECO:0000313" key="7">
    <source>
        <dbReference type="EMBL" id="WEW56602.1"/>
    </source>
</evidence>
<dbReference type="InterPro" id="IPR016024">
    <property type="entry name" value="ARM-type_fold"/>
</dbReference>
<dbReference type="EMBL" id="CP120627">
    <property type="protein sequence ID" value="WEW56602.1"/>
    <property type="molecule type" value="Genomic_DNA"/>
</dbReference>
<comment type="subcellular location">
    <subcellularLocation>
        <location evidence="1">Nucleus</location>
    </subcellularLocation>
</comment>
<evidence type="ECO:0000256" key="4">
    <source>
        <dbReference type="ARBA" id="ARBA00023242"/>
    </source>
</evidence>
<dbReference type="PANTHER" id="PTHR34105:SF1">
    <property type="entry name" value="PROLINE-, GLUTAMIC ACID- AND LEUCINE-RICH PROTEIN 1"/>
    <property type="match status" value="1"/>
</dbReference>
<gene>
    <name evidence="7" type="ORF">PRK78_002049</name>
</gene>
<dbReference type="GO" id="GO:0006364">
    <property type="term" value="P:rRNA processing"/>
    <property type="evidence" value="ECO:0007669"/>
    <property type="project" value="TreeGrafter"/>
</dbReference>
<dbReference type="Pfam" id="PF08167">
    <property type="entry name" value="RIX1"/>
    <property type="match status" value="1"/>
</dbReference>
<evidence type="ECO:0000256" key="2">
    <source>
        <dbReference type="ARBA" id="ARBA00010511"/>
    </source>
</evidence>
<keyword evidence="8" id="KW-1185">Reference proteome</keyword>
<protein>
    <recommendedName>
        <fullName evidence="3">Pre-rRNA-processing protein RIX1</fullName>
    </recommendedName>
</protein>
<feature type="compositionally biased region" description="Polar residues" evidence="5">
    <location>
        <begin position="686"/>
        <end position="705"/>
    </location>
</feature>
<sequence>MAVYLASALGESGSILSASETQRRGGGISDTARLVTKVKARITSLLQDKSIEGRWTAVVLAKAAVEAGQWEILRGCEPWVRSLLTILGKPDPVSSKKLSIITVTRVFQLTQQYPTLIREITTPCLPSFVTACLNIISVKSALDGSRRLKQNHSLVITVFSAFLELLPSHPTIFRPFSAQIHDLLLPLIGSIGSADFISDTVVSLAQRLFVCLHHCAPKNTSGEEWLKAYRSTILAAHQAGDQLFRGIREQWESIDAEIRQSSKSRNYCNLVGDEGPDPLRLRGWNGVQEGSGRLVSLLRLLSQFLSMRTHLNVSIPIGSTLDLTARLTSLNVPVSENENGMSNLIIREIGQDERDSLFSELPKIYVSTLDLLCAIVEVSGTSSISIAQNCLDQALWVFDSAKPSRAVRVAVYRCISTVLPIIGYTLTKSGLSLLAPAIQSSCFDLLPQSPACVKGNQSMEKNPKAKGNHMAINADAFLNTNAIAATADNRPSDFQEMQFAAFQLLINALTCVPTELFPLSLRAEIDRTAILTGSAKLMMASVLNPIPRTGKQRGHASIMPFLARNRPNDLEVEGLLRPRMPVLVTSTGKSKIDFAAQQEDIGVESEMFRSLEHGITEQSTRSTVLADSVSKLMDMDSSQVDTRGTKRDREVDNRAQMPAPSLETQPAIASPDKKARLETHLTLDAISQSTELGEQKSTLNRTNALEQPWENKPTISWSAFSTAFSLSSISSTSPKQTRSESPFRPTTGAMTQNEIVTTGNSEDMTSDDEIPQLNIEPDTDEDDDDISIQ</sequence>
<feature type="compositionally biased region" description="Acidic residues" evidence="5">
    <location>
        <begin position="777"/>
        <end position="789"/>
    </location>
</feature>
<organism evidence="7 8">
    <name type="scientific">Emydomyces testavorans</name>
    <dbReference type="NCBI Taxonomy" id="2070801"/>
    <lineage>
        <taxon>Eukaryota</taxon>
        <taxon>Fungi</taxon>
        <taxon>Dikarya</taxon>
        <taxon>Ascomycota</taxon>
        <taxon>Pezizomycotina</taxon>
        <taxon>Eurotiomycetes</taxon>
        <taxon>Eurotiomycetidae</taxon>
        <taxon>Onygenales</taxon>
        <taxon>Nannizziopsiaceae</taxon>
        <taxon>Emydomyces</taxon>
    </lineage>
</organism>
<evidence type="ECO:0000256" key="3">
    <source>
        <dbReference type="ARBA" id="ARBA00021502"/>
    </source>
</evidence>